<dbReference type="EMBL" id="OX336137">
    <property type="protein sequence ID" value="CAI2717816.1"/>
    <property type="molecule type" value="Genomic_DNA"/>
</dbReference>
<feature type="compositionally biased region" description="Basic and acidic residues" evidence="1">
    <location>
        <begin position="291"/>
        <end position="303"/>
    </location>
</feature>
<name>A0ABM9HCK5_9BACT</name>
<keyword evidence="2" id="KW-0472">Membrane</keyword>
<accession>A0ABM9HCK5</accession>
<keyword evidence="2" id="KW-1133">Transmembrane helix</keyword>
<keyword evidence="2" id="KW-0812">Transmembrane</keyword>
<gene>
    <name evidence="3" type="ORF">NSPWAT_0957</name>
</gene>
<proteinExistence type="predicted"/>
<evidence type="ECO:0000313" key="3">
    <source>
        <dbReference type="EMBL" id="CAI2717816.1"/>
    </source>
</evidence>
<evidence type="ECO:0000256" key="2">
    <source>
        <dbReference type="SAM" id="Phobius"/>
    </source>
</evidence>
<feature type="region of interest" description="Disordered" evidence="1">
    <location>
        <begin position="1"/>
        <end position="32"/>
    </location>
</feature>
<organism evidence="3 4">
    <name type="scientific">Nitrospina watsonii</name>
    <dbReference type="NCBI Taxonomy" id="1323948"/>
    <lineage>
        <taxon>Bacteria</taxon>
        <taxon>Pseudomonadati</taxon>
        <taxon>Nitrospinota/Tectimicrobiota group</taxon>
        <taxon>Nitrospinota</taxon>
        <taxon>Nitrospinia</taxon>
        <taxon>Nitrospinales</taxon>
        <taxon>Nitrospinaceae</taxon>
        <taxon>Nitrospina</taxon>
    </lineage>
</organism>
<evidence type="ECO:0000313" key="4">
    <source>
        <dbReference type="Proteomes" id="UP001157733"/>
    </source>
</evidence>
<sequence>MVETQGRPPKPERRSYFEEEEAPPPPAPIWQTPKAPKGMGWLIFWTLLAGFALMFWVTREEPLELKPIVVKLYSEPGRKPQAALQDQKEKPPSLPEDWQQRFEPKLRSYPGEDRAVQTQAGHQRVPRYEFLPQLLMSSPRKTVTVPENRSVLPTPPIRGKELVLAGRGYEIGRFEPDRGLGFRLNTLPLPEAQAVPLEQLPAYGNELPREDEKNARKLMILHAGATGVPPAVTLEASDEMKPPPELEMQDADAEPLPETRLVLGTGRETLLLLTPSQEKPVDLLNGNPAINRHEFEKRETRRK</sequence>
<dbReference type="Proteomes" id="UP001157733">
    <property type="component" value="Chromosome"/>
</dbReference>
<dbReference type="RefSeq" id="WP_282010735.1">
    <property type="nucleotide sequence ID" value="NZ_OX336137.1"/>
</dbReference>
<protein>
    <recommendedName>
        <fullName evidence="5">Type II secretion system protein GspC N-terminal domain-containing protein</fullName>
    </recommendedName>
</protein>
<feature type="region of interest" description="Disordered" evidence="1">
    <location>
        <begin position="279"/>
        <end position="303"/>
    </location>
</feature>
<evidence type="ECO:0000256" key="1">
    <source>
        <dbReference type="SAM" id="MobiDB-lite"/>
    </source>
</evidence>
<reference evidence="3 4" key="1">
    <citation type="submission" date="2022-09" db="EMBL/GenBank/DDBJ databases">
        <authorList>
            <person name="Kop L."/>
        </authorList>
    </citation>
    <scope>NUCLEOTIDE SEQUENCE [LARGE SCALE GENOMIC DNA]</scope>
    <source>
        <strain evidence="3 4">347</strain>
    </source>
</reference>
<evidence type="ECO:0008006" key="5">
    <source>
        <dbReference type="Google" id="ProtNLM"/>
    </source>
</evidence>
<keyword evidence="4" id="KW-1185">Reference proteome</keyword>
<feature type="transmembrane region" description="Helical" evidence="2">
    <location>
        <begin position="38"/>
        <end position="57"/>
    </location>
</feature>